<proteinExistence type="predicted"/>
<organism evidence="1 2">
    <name type="scientific">Vibrio parahaemolyticus</name>
    <dbReference type="NCBI Taxonomy" id="670"/>
    <lineage>
        <taxon>Bacteria</taxon>
        <taxon>Pseudomonadati</taxon>
        <taxon>Pseudomonadota</taxon>
        <taxon>Gammaproteobacteria</taxon>
        <taxon>Vibrionales</taxon>
        <taxon>Vibrionaceae</taxon>
        <taxon>Vibrio</taxon>
    </lineage>
</organism>
<dbReference type="Proteomes" id="UP000518904">
    <property type="component" value="Unassembled WGS sequence"/>
</dbReference>
<gene>
    <name evidence="1" type="ORF">HKB16_00235</name>
</gene>
<feature type="non-terminal residue" evidence="1">
    <location>
        <position position="53"/>
    </location>
</feature>
<protein>
    <submittedName>
        <fullName evidence="1">Crp/Fnr family transcriptional regulator</fullName>
    </submittedName>
</protein>
<comment type="caution">
    <text evidence="1">The sequence shown here is derived from an EMBL/GenBank/DDBJ whole genome shotgun (WGS) entry which is preliminary data.</text>
</comment>
<dbReference type="AlphaFoldDB" id="A0A7Y0SD82"/>
<dbReference type="InterPro" id="IPR018490">
    <property type="entry name" value="cNMP-bd_dom_sf"/>
</dbReference>
<sequence>MHIDLFSDLVNHGFLETEANQLIENGELLELPTRHILNHQGEFSSHLYFIIEG</sequence>
<evidence type="ECO:0000313" key="1">
    <source>
        <dbReference type="EMBL" id="NMU81301.1"/>
    </source>
</evidence>
<accession>A0A7Y0SD82</accession>
<reference evidence="1 2" key="1">
    <citation type="submission" date="2020-04" db="EMBL/GenBank/DDBJ databases">
        <title>Whole-genome sequencing of Vibrio spp. from China reveals different genetic environments of blaCTX-M-14 among diverse lineages.</title>
        <authorList>
            <person name="Zheng Z."/>
            <person name="Ye L."/>
            <person name="Chen S."/>
        </authorList>
    </citation>
    <scope>NUCLEOTIDE SEQUENCE [LARGE SCALE GENOMIC DNA]</scope>
    <source>
        <strain evidence="1 2">Vb0551</strain>
    </source>
</reference>
<evidence type="ECO:0000313" key="2">
    <source>
        <dbReference type="Proteomes" id="UP000518904"/>
    </source>
</evidence>
<dbReference type="EMBL" id="JABCLB010000056">
    <property type="protein sequence ID" value="NMU81301.1"/>
    <property type="molecule type" value="Genomic_DNA"/>
</dbReference>
<name>A0A7Y0SD82_VIBPH</name>
<dbReference type="SUPFAM" id="SSF51206">
    <property type="entry name" value="cAMP-binding domain-like"/>
    <property type="match status" value="1"/>
</dbReference>